<proteinExistence type="predicted"/>
<protein>
    <submittedName>
        <fullName evidence="2">Membrane protein</fullName>
    </submittedName>
</protein>
<feature type="transmembrane region" description="Helical" evidence="1">
    <location>
        <begin position="156"/>
        <end position="184"/>
    </location>
</feature>
<sequence>MTWRILVLFVGLGLYGAAIGLMIRSELGASPWDVLAQGVSRRSGLTFGLSTVVISAVVLLCWFPLRVRPGWGTLANAVSVGLFADATLALVPPTGHWLQRSGLLAGGVVLLAFATAVYLSPRFGPGPRDGLFTGLVRRTGLPVWAVRGCLEVTVLVIGWLLGGIVGIGTVVFAAAVGPLVHVFLRWLRVDVGH</sequence>
<evidence type="ECO:0000313" key="2">
    <source>
        <dbReference type="EMBL" id="GGC83543.1"/>
    </source>
</evidence>
<keyword evidence="1" id="KW-1133">Transmembrane helix</keyword>
<gene>
    <name evidence="2" type="ORF">GCM10011512_07900</name>
</gene>
<feature type="transmembrane region" description="Helical" evidence="1">
    <location>
        <begin position="44"/>
        <end position="65"/>
    </location>
</feature>
<dbReference type="Proteomes" id="UP000597761">
    <property type="component" value="Unassembled WGS sequence"/>
</dbReference>
<keyword evidence="1" id="KW-0472">Membrane</keyword>
<dbReference type="EMBL" id="BMJI01000002">
    <property type="protein sequence ID" value="GGC83543.1"/>
    <property type="molecule type" value="Genomic_DNA"/>
</dbReference>
<dbReference type="InterPro" id="IPR038750">
    <property type="entry name" value="YczE/YyaS-like"/>
</dbReference>
<comment type="caution">
    <text evidence="2">The sequence shown here is derived from an EMBL/GenBank/DDBJ whole genome shotgun (WGS) entry which is preliminary data.</text>
</comment>
<feature type="transmembrane region" description="Helical" evidence="1">
    <location>
        <begin position="71"/>
        <end position="91"/>
    </location>
</feature>
<dbReference type="PANTHER" id="PTHR40078:SF1">
    <property type="entry name" value="INTEGRAL MEMBRANE PROTEIN"/>
    <property type="match status" value="1"/>
</dbReference>
<accession>A0ABQ1NUY6</accession>
<dbReference type="Pfam" id="PF19700">
    <property type="entry name" value="DUF6198"/>
    <property type="match status" value="1"/>
</dbReference>
<evidence type="ECO:0000256" key="1">
    <source>
        <dbReference type="SAM" id="Phobius"/>
    </source>
</evidence>
<evidence type="ECO:0000313" key="3">
    <source>
        <dbReference type="Proteomes" id="UP000597761"/>
    </source>
</evidence>
<organism evidence="2 3">
    <name type="scientific">Tersicoccus solisilvae</name>
    <dbReference type="NCBI Taxonomy" id="1882339"/>
    <lineage>
        <taxon>Bacteria</taxon>
        <taxon>Bacillati</taxon>
        <taxon>Actinomycetota</taxon>
        <taxon>Actinomycetes</taxon>
        <taxon>Micrococcales</taxon>
        <taxon>Micrococcaceae</taxon>
        <taxon>Tersicoccus</taxon>
    </lineage>
</organism>
<dbReference type="PANTHER" id="PTHR40078">
    <property type="entry name" value="INTEGRAL MEMBRANE PROTEIN-RELATED"/>
    <property type="match status" value="1"/>
</dbReference>
<reference evidence="3" key="1">
    <citation type="journal article" date="2019" name="Int. J. Syst. Evol. Microbiol.">
        <title>The Global Catalogue of Microorganisms (GCM) 10K type strain sequencing project: providing services to taxonomists for standard genome sequencing and annotation.</title>
        <authorList>
            <consortium name="The Broad Institute Genomics Platform"/>
            <consortium name="The Broad Institute Genome Sequencing Center for Infectious Disease"/>
            <person name="Wu L."/>
            <person name="Ma J."/>
        </authorList>
    </citation>
    <scope>NUCLEOTIDE SEQUENCE [LARGE SCALE GENOMIC DNA]</scope>
    <source>
        <strain evidence="3">CGMCC 1.15480</strain>
    </source>
</reference>
<feature type="transmembrane region" description="Helical" evidence="1">
    <location>
        <begin position="103"/>
        <end position="121"/>
    </location>
</feature>
<feature type="transmembrane region" description="Helical" evidence="1">
    <location>
        <begin position="6"/>
        <end position="23"/>
    </location>
</feature>
<name>A0ABQ1NUY6_9MICC</name>
<keyword evidence="3" id="KW-1185">Reference proteome</keyword>
<keyword evidence="1" id="KW-0812">Transmembrane</keyword>